<dbReference type="SUPFAM" id="SSF57783">
    <property type="entry name" value="Zinc beta-ribbon"/>
    <property type="match status" value="1"/>
</dbReference>
<name>A0A7X6DUI4_9BACT</name>
<sequence length="590" mass="67255">MGVIMPQPVNAFSEVKERADILEIVQSETGRIVKGRGNRRFLEECPFCHGHGCFKIDLQKQLFNCFQCADGKTGGDVFDFVCKLKGWDKAIALKELATRVGYQLPERRANRKRDLREVIMAQAKADWALPEAKEAWDYLIIERQLSPEVLQKHDIGYIRDRTDLIRLLVKEGFSIDEIKATGILTRDYGDFYRILIGWRSLQGRVMGFVAAATSARLQSVPPEQMDDFPKYKNCVDFKVDAPFNLYYAKHWVPEDGTLNIVEGLIDAFQMVSKGFRNTAGLGTNRFGEGYGDAISKTRFERLIVLLDADPAGRKGTFEVVKECLTVYRQLKLYVAEIAAFDPVDSKKPIKDPDELIRKLGAEALRALLCEPLKAGPWLALYLRNKYDVHSNLRRDQFFQEMAEFWPLILDEVEKKETLRYLASLSGLPQDDIRKTIDRIVDAARQIKENRNPKEAPLLSSAASNPDLQVKLDRMRTKLSALKEKHHQLIEERRMLLKAYASSVYHINALSKGGYRWHIIQLTKGHSLIAKRFRKDPKGAYRILERLEAVFAEAKISDLGLITSEIEALCRFESATEELDAEGIVADRSGH</sequence>
<dbReference type="GO" id="GO:0003899">
    <property type="term" value="F:DNA-directed RNA polymerase activity"/>
    <property type="evidence" value="ECO:0007669"/>
    <property type="project" value="InterPro"/>
</dbReference>
<evidence type="ECO:0000256" key="3">
    <source>
        <dbReference type="ARBA" id="ARBA00022833"/>
    </source>
</evidence>
<dbReference type="InterPro" id="IPR002694">
    <property type="entry name" value="Znf_CHC2"/>
</dbReference>
<evidence type="ECO:0008006" key="9">
    <source>
        <dbReference type="Google" id="ProtNLM"/>
    </source>
</evidence>
<evidence type="ECO:0000259" key="6">
    <source>
        <dbReference type="Pfam" id="PF08275"/>
    </source>
</evidence>
<dbReference type="InterPro" id="IPR037068">
    <property type="entry name" value="DNA_primase_core_N_sf"/>
</dbReference>
<keyword evidence="8" id="KW-1185">Reference proteome</keyword>
<keyword evidence="2" id="KW-0863">Zinc-finger</keyword>
<evidence type="ECO:0000256" key="1">
    <source>
        <dbReference type="ARBA" id="ARBA00022723"/>
    </source>
</evidence>
<dbReference type="InterPro" id="IPR013264">
    <property type="entry name" value="DNAG_N"/>
</dbReference>
<dbReference type="InterPro" id="IPR050219">
    <property type="entry name" value="DnaG_primase"/>
</dbReference>
<reference evidence="7 8" key="1">
    <citation type="journal article" date="2020" name="Nature">
        <title>Bacterial chemolithoautotrophy via manganese oxidation.</title>
        <authorList>
            <person name="Yu H."/>
            <person name="Leadbetter J.R."/>
        </authorList>
    </citation>
    <scope>NUCLEOTIDE SEQUENCE [LARGE SCALE GENOMIC DNA]</scope>
    <source>
        <strain evidence="7 8">Mn-1</strain>
    </source>
</reference>
<dbReference type="PANTHER" id="PTHR30313">
    <property type="entry name" value="DNA PRIMASE"/>
    <property type="match status" value="1"/>
</dbReference>
<dbReference type="SUPFAM" id="SSF56731">
    <property type="entry name" value="DNA primase core"/>
    <property type="match status" value="1"/>
</dbReference>
<dbReference type="Pfam" id="PF01807">
    <property type="entry name" value="Zn_ribbon_DnaG"/>
    <property type="match status" value="1"/>
</dbReference>
<dbReference type="GO" id="GO:0003677">
    <property type="term" value="F:DNA binding"/>
    <property type="evidence" value="ECO:0007669"/>
    <property type="project" value="InterPro"/>
</dbReference>
<dbReference type="Gene3D" id="3.90.980.10">
    <property type="entry name" value="DNA primase, catalytic core, N-terminal domain"/>
    <property type="match status" value="1"/>
</dbReference>
<dbReference type="Gene3D" id="3.40.1360.10">
    <property type="match status" value="1"/>
</dbReference>
<evidence type="ECO:0000313" key="8">
    <source>
        <dbReference type="Proteomes" id="UP000534783"/>
    </source>
</evidence>
<dbReference type="AlphaFoldDB" id="A0A7X6DUI4"/>
<dbReference type="GO" id="GO:0008270">
    <property type="term" value="F:zinc ion binding"/>
    <property type="evidence" value="ECO:0007669"/>
    <property type="project" value="UniProtKB-KW"/>
</dbReference>
<dbReference type="GO" id="GO:0005737">
    <property type="term" value="C:cytoplasm"/>
    <property type="evidence" value="ECO:0007669"/>
    <property type="project" value="TreeGrafter"/>
</dbReference>
<dbReference type="GO" id="GO:0006269">
    <property type="term" value="P:DNA replication, synthesis of primer"/>
    <property type="evidence" value="ECO:0007669"/>
    <property type="project" value="TreeGrafter"/>
</dbReference>
<accession>A0A7X6DUI4</accession>
<keyword evidence="4" id="KW-0175">Coiled coil</keyword>
<comment type="caution">
    <text evidence="7">The sequence shown here is derived from an EMBL/GenBank/DDBJ whole genome shotgun (WGS) entry which is preliminary data.</text>
</comment>
<dbReference type="EMBL" id="VTOW01000007">
    <property type="protein sequence ID" value="NKE73477.1"/>
    <property type="molecule type" value="Genomic_DNA"/>
</dbReference>
<evidence type="ECO:0000256" key="2">
    <source>
        <dbReference type="ARBA" id="ARBA00022771"/>
    </source>
</evidence>
<feature type="domain" description="DNA primase DNAG catalytic core N-terminal" evidence="6">
    <location>
        <begin position="131"/>
        <end position="235"/>
    </location>
</feature>
<dbReference type="Proteomes" id="UP000534783">
    <property type="component" value="Unassembled WGS sequence"/>
</dbReference>
<evidence type="ECO:0000256" key="4">
    <source>
        <dbReference type="SAM" id="Coils"/>
    </source>
</evidence>
<keyword evidence="1" id="KW-0479">Metal-binding</keyword>
<protein>
    <recommendedName>
        <fullName evidence="9">DNA primase</fullName>
    </recommendedName>
</protein>
<evidence type="ECO:0000259" key="5">
    <source>
        <dbReference type="Pfam" id="PF01807"/>
    </source>
</evidence>
<keyword evidence="3" id="KW-0862">Zinc</keyword>
<dbReference type="InterPro" id="IPR036977">
    <property type="entry name" value="DNA_primase_Znf_CHC2"/>
</dbReference>
<feature type="domain" description="Zinc finger CHC2-type" evidence="5">
    <location>
        <begin position="12"/>
        <end position="106"/>
    </location>
</feature>
<evidence type="ECO:0000313" key="7">
    <source>
        <dbReference type="EMBL" id="NKE73477.1"/>
    </source>
</evidence>
<dbReference type="Gene3D" id="3.90.580.10">
    <property type="entry name" value="Zinc finger, CHC2-type domain"/>
    <property type="match status" value="1"/>
</dbReference>
<dbReference type="PANTHER" id="PTHR30313:SF2">
    <property type="entry name" value="DNA PRIMASE"/>
    <property type="match status" value="1"/>
</dbReference>
<feature type="coiled-coil region" evidence="4">
    <location>
        <begin position="464"/>
        <end position="498"/>
    </location>
</feature>
<proteinExistence type="predicted"/>
<gene>
    <name evidence="7" type="ORF">MNODULE_22205</name>
</gene>
<organism evidence="7 8">
    <name type="scientific">Candidatus Manganitrophus noduliformans</name>
    <dbReference type="NCBI Taxonomy" id="2606439"/>
    <lineage>
        <taxon>Bacteria</taxon>
        <taxon>Pseudomonadati</taxon>
        <taxon>Nitrospirota</taxon>
        <taxon>Nitrospiria</taxon>
        <taxon>Candidatus Troglogloeales</taxon>
        <taxon>Candidatus Manganitrophaceae</taxon>
        <taxon>Candidatus Manganitrophus</taxon>
    </lineage>
</organism>
<dbReference type="Pfam" id="PF08275">
    <property type="entry name" value="DNAG_N"/>
    <property type="match status" value="1"/>
</dbReference>